<organism evidence="12 13">
    <name type="scientific">Emticicia aquatilis</name>
    <dbReference type="NCBI Taxonomy" id="1537369"/>
    <lineage>
        <taxon>Bacteria</taxon>
        <taxon>Pseudomonadati</taxon>
        <taxon>Bacteroidota</taxon>
        <taxon>Cytophagia</taxon>
        <taxon>Cytophagales</taxon>
        <taxon>Leadbetterellaceae</taxon>
        <taxon>Emticicia</taxon>
    </lineage>
</organism>
<keyword evidence="13" id="KW-1185">Reference proteome</keyword>
<reference evidence="12" key="1">
    <citation type="journal article" date="2014" name="Int. J. Syst. Evol. Microbiol.">
        <title>Complete genome sequence of Corynebacterium casei LMG S-19264T (=DSM 44701T), isolated from a smear-ripened cheese.</title>
        <authorList>
            <consortium name="US DOE Joint Genome Institute (JGI-PGF)"/>
            <person name="Walter F."/>
            <person name="Albersmeier A."/>
            <person name="Kalinowski J."/>
            <person name="Ruckert C."/>
        </authorList>
    </citation>
    <scope>NUCLEOTIDE SEQUENCE</scope>
    <source>
        <strain evidence="12">CGMCC 1.15958</strain>
    </source>
</reference>
<accession>A0A917DNW9</accession>
<feature type="chain" id="PRO_5037801885" description="TonB C-terminal domain-containing protein" evidence="10">
    <location>
        <begin position="20"/>
        <end position="271"/>
    </location>
</feature>
<evidence type="ECO:0000256" key="2">
    <source>
        <dbReference type="ARBA" id="ARBA00006555"/>
    </source>
</evidence>
<evidence type="ECO:0000256" key="6">
    <source>
        <dbReference type="ARBA" id="ARBA00022692"/>
    </source>
</evidence>
<evidence type="ECO:0000313" key="13">
    <source>
        <dbReference type="Proteomes" id="UP000609064"/>
    </source>
</evidence>
<dbReference type="Pfam" id="PF07661">
    <property type="entry name" value="MORN_2"/>
    <property type="match status" value="2"/>
</dbReference>
<keyword evidence="8" id="KW-1133">Transmembrane helix</keyword>
<dbReference type="AlphaFoldDB" id="A0A917DNW9"/>
<dbReference type="GO" id="GO:0098797">
    <property type="term" value="C:plasma membrane protein complex"/>
    <property type="evidence" value="ECO:0007669"/>
    <property type="project" value="TreeGrafter"/>
</dbReference>
<evidence type="ECO:0000256" key="4">
    <source>
        <dbReference type="ARBA" id="ARBA00022475"/>
    </source>
</evidence>
<gene>
    <name evidence="12" type="ORF">GCM10011514_20030</name>
</gene>
<feature type="signal peptide" evidence="10">
    <location>
        <begin position="1"/>
        <end position="19"/>
    </location>
</feature>
<dbReference type="RefSeq" id="WP_188765926.1">
    <property type="nucleotide sequence ID" value="NZ_BMKK01000003.1"/>
</dbReference>
<dbReference type="Pfam" id="PF03544">
    <property type="entry name" value="TonB_C"/>
    <property type="match status" value="1"/>
</dbReference>
<evidence type="ECO:0000256" key="9">
    <source>
        <dbReference type="ARBA" id="ARBA00023136"/>
    </source>
</evidence>
<dbReference type="PANTHER" id="PTHR33446">
    <property type="entry name" value="PROTEIN TONB-RELATED"/>
    <property type="match status" value="1"/>
</dbReference>
<comment type="subcellular location">
    <subcellularLocation>
        <location evidence="1">Cell inner membrane</location>
        <topology evidence="1">Single-pass membrane protein</topology>
        <orientation evidence="1">Periplasmic side</orientation>
    </subcellularLocation>
</comment>
<keyword evidence="10" id="KW-0732">Signal</keyword>
<keyword evidence="9" id="KW-0472">Membrane</keyword>
<evidence type="ECO:0000259" key="11">
    <source>
        <dbReference type="PROSITE" id="PS52015"/>
    </source>
</evidence>
<dbReference type="Gene3D" id="3.90.930.1">
    <property type="match status" value="1"/>
</dbReference>
<dbReference type="SUPFAM" id="SSF82185">
    <property type="entry name" value="Histone H3 K4-specific methyltransferase SET7/9 N-terminal domain"/>
    <property type="match status" value="1"/>
</dbReference>
<dbReference type="GO" id="GO:0055085">
    <property type="term" value="P:transmembrane transport"/>
    <property type="evidence" value="ECO:0007669"/>
    <property type="project" value="InterPro"/>
</dbReference>
<dbReference type="InterPro" id="IPR011652">
    <property type="entry name" value="MORN_2"/>
</dbReference>
<evidence type="ECO:0000256" key="7">
    <source>
        <dbReference type="ARBA" id="ARBA00022927"/>
    </source>
</evidence>
<keyword evidence="4" id="KW-1003">Cell membrane</keyword>
<protein>
    <recommendedName>
        <fullName evidence="11">TonB C-terminal domain-containing protein</fullName>
    </recommendedName>
</protein>
<sequence length="271" mass="30638">MRKVFTSAIALSFSLSVFAQTSTSENSPVYAQASEAASPQIDLTSNDVTRKYFNVNREEVKSLDGAKFIQISKKNAKGSWDVAEFFADGFLRMEGTFLDEKLETRSGKFKFYRPSGVIDYEGVYQENIPTGEWKFYFPNGQMSSLEVYENGNRVREDYWNEDGTSLINKSSGERLLPMFNGGQLLMSEYLKKNLQYPAEAAASKIAGKVVVSFWVNEDGTIANPKIEESLGAIFDNSVLKMVNEMPKWLPARHHNRPAKQMYILPVAFSYN</sequence>
<evidence type="ECO:0000256" key="8">
    <source>
        <dbReference type="ARBA" id="ARBA00022989"/>
    </source>
</evidence>
<dbReference type="NCBIfam" id="TIGR01352">
    <property type="entry name" value="tonB_Cterm"/>
    <property type="match status" value="1"/>
</dbReference>
<dbReference type="GO" id="GO:0031992">
    <property type="term" value="F:energy transducer activity"/>
    <property type="evidence" value="ECO:0007669"/>
    <property type="project" value="TreeGrafter"/>
</dbReference>
<keyword evidence="3" id="KW-0813">Transport</keyword>
<name>A0A917DNW9_9BACT</name>
<evidence type="ECO:0000313" key="12">
    <source>
        <dbReference type="EMBL" id="GGD55944.1"/>
    </source>
</evidence>
<dbReference type="Proteomes" id="UP000609064">
    <property type="component" value="Unassembled WGS sequence"/>
</dbReference>
<dbReference type="GO" id="GO:0015031">
    <property type="term" value="P:protein transport"/>
    <property type="evidence" value="ECO:0007669"/>
    <property type="project" value="UniProtKB-KW"/>
</dbReference>
<dbReference type="InterPro" id="IPR006260">
    <property type="entry name" value="TonB/TolA_C"/>
</dbReference>
<comment type="caution">
    <text evidence="12">The sequence shown here is derived from an EMBL/GenBank/DDBJ whole genome shotgun (WGS) entry which is preliminary data.</text>
</comment>
<dbReference type="InterPro" id="IPR051045">
    <property type="entry name" value="TonB-dependent_transducer"/>
</dbReference>
<dbReference type="SUPFAM" id="SSF74653">
    <property type="entry name" value="TolA/TonB C-terminal domain"/>
    <property type="match status" value="1"/>
</dbReference>
<evidence type="ECO:0000256" key="1">
    <source>
        <dbReference type="ARBA" id="ARBA00004383"/>
    </source>
</evidence>
<reference evidence="12" key="2">
    <citation type="submission" date="2020-09" db="EMBL/GenBank/DDBJ databases">
        <authorList>
            <person name="Sun Q."/>
            <person name="Zhou Y."/>
        </authorList>
    </citation>
    <scope>NUCLEOTIDE SEQUENCE</scope>
    <source>
        <strain evidence="12">CGMCC 1.15958</strain>
    </source>
</reference>
<evidence type="ECO:0000256" key="5">
    <source>
        <dbReference type="ARBA" id="ARBA00022519"/>
    </source>
</evidence>
<feature type="domain" description="TonB C-terminal" evidence="11">
    <location>
        <begin position="181"/>
        <end position="271"/>
    </location>
</feature>
<dbReference type="EMBL" id="BMKK01000003">
    <property type="protein sequence ID" value="GGD55944.1"/>
    <property type="molecule type" value="Genomic_DNA"/>
</dbReference>
<proteinExistence type="inferred from homology"/>
<keyword evidence="6" id="KW-0812">Transmembrane</keyword>
<evidence type="ECO:0000256" key="10">
    <source>
        <dbReference type="SAM" id="SignalP"/>
    </source>
</evidence>
<dbReference type="PANTHER" id="PTHR33446:SF2">
    <property type="entry name" value="PROTEIN TONB"/>
    <property type="match status" value="1"/>
</dbReference>
<dbReference type="InterPro" id="IPR037682">
    <property type="entry name" value="TonB_C"/>
</dbReference>
<comment type="similarity">
    <text evidence="2">Belongs to the TonB family.</text>
</comment>
<evidence type="ECO:0000256" key="3">
    <source>
        <dbReference type="ARBA" id="ARBA00022448"/>
    </source>
</evidence>
<dbReference type="Gene3D" id="3.30.1150.10">
    <property type="match status" value="1"/>
</dbReference>
<keyword evidence="7" id="KW-0653">Protein transport</keyword>
<keyword evidence="5" id="KW-0997">Cell inner membrane</keyword>
<dbReference type="PROSITE" id="PS52015">
    <property type="entry name" value="TONB_CTD"/>
    <property type="match status" value="1"/>
</dbReference>